<keyword evidence="1" id="KW-0472">Membrane</keyword>
<gene>
    <name evidence="2" type="ORF">MNBD_BACTEROID03-1260</name>
</gene>
<feature type="transmembrane region" description="Helical" evidence="1">
    <location>
        <begin position="41"/>
        <end position="58"/>
    </location>
</feature>
<proteinExistence type="predicted"/>
<dbReference type="EMBL" id="UOEL01000129">
    <property type="protein sequence ID" value="VAW16038.1"/>
    <property type="molecule type" value="Genomic_DNA"/>
</dbReference>
<keyword evidence="1" id="KW-1133">Transmembrane helix</keyword>
<sequence>MNSVKEGKTAAIVAYMTLVGALIAISMNMEPKNEFARFHTRQAFGLHLCFLGFSLFLSRWHNEYAWYGLYIFYLVLWGYGFIGAISEKKRSIPVLGPYFQKWFTFIQ</sequence>
<keyword evidence="1" id="KW-0812">Transmembrane</keyword>
<organism evidence="2">
    <name type="scientific">hydrothermal vent metagenome</name>
    <dbReference type="NCBI Taxonomy" id="652676"/>
    <lineage>
        <taxon>unclassified sequences</taxon>
        <taxon>metagenomes</taxon>
        <taxon>ecological metagenomes</taxon>
    </lineage>
</organism>
<evidence type="ECO:0000313" key="2">
    <source>
        <dbReference type="EMBL" id="VAW16038.1"/>
    </source>
</evidence>
<accession>A0A3B0TDG4</accession>
<feature type="transmembrane region" description="Helical" evidence="1">
    <location>
        <begin position="64"/>
        <end position="85"/>
    </location>
</feature>
<feature type="transmembrane region" description="Helical" evidence="1">
    <location>
        <begin position="12"/>
        <end position="29"/>
    </location>
</feature>
<dbReference type="AlphaFoldDB" id="A0A3B0TDG4"/>
<reference evidence="2" key="1">
    <citation type="submission" date="2018-06" db="EMBL/GenBank/DDBJ databases">
        <authorList>
            <person name="Zhirakovskaya E."/>
        </authorList>
    </citation>
    <scope>NUCLEOTIDE SEQUENCE</scope>
</reference>
<protein>
    <submittedName>
        <fullName evidence="2">Uncharacterized protein</fullName>
    </submittedName>
</protein>
<evidence type="ECO:0000256" key="1">
    <source>
        <dbReference type="SAM" id="Phobius"/>
    </source>
</evidence>
<name>A0A3B0TDG4_9ZZZZ</name>